<sequence>MMRGFFSRTATACVLCAAVLSCTGCGAYRANVACQAVVEKEELGRGAAVVVEAADARPDATVGQRNPDSKMAGTVVVDPEVAQLLRRAAGDGLVAKGFSPAAPSESVVRTLTVELATLTYTGTPRLGGITAEARVVLNVTVDNNGAILKKAYDASTQWKLNGDNVEPDFDRLLGQTLSKAVSKMAGDYDLLNFLVKTVLRTRDLG</sequence>
<dbReference type="Proteomes" id="UP000469724">
    <property type="component" value="Unassembled WGS sequence"/>
</dbReference>
<dbReference type="EMBL" id="JAAGRQ010000062">
    <property type="protein sequence ID" value="NDY57798.1"/>
    <property type="molecule type" value="Genomic_DNA"/>
</dbReference>
<accession>A0A7K3NNM7</accession>
<comment type="caution">
    <text evidence="2">The sequence shown here is derived from an EMBL/GenBank/DDBJ whole genome shotgun (WGS) entry which is preliminary data.</text>
</comment>
<evidence type="ECO:0000313" key="2">
    <source>
        <dbReference type="EMBL" id="NDY57798.1"/>
    </source>
</evidence>
<name>A0A7K3NNM7_9BACT</name>
<dbReference type="RefSeq" id="WP_163302880.1">
    <property type="nucleotide sequence ID" value="NZ_JAAGRQ010000062.1"/>
</dbReference>
<evidence type="ECO:0008006" key="4">
    <source>
        <dbReference type="Google" id="ProtNLM"/>
    </source>
</evidence>
<gene>
    <name evidence="2" type="ORF">G3N56_13760</name>
</gene>
<keyword evidence="3" id="KW-1185">Reference proteome</keyword>
<dbReference type="Pfam" id="PF03923">
    <property type="entry name" value="Lipoprotein_16"/>
    <property type="match status" value="1"/>
</dbReference>
<keyword evidence="1" id="KW-0732">Signal</keyword>
<feature type="chain" id="PRO_5029457291" description="Lipoprotein" evidence="1">
    <location>
        <begin position="28"/>
        <end position="205"/>
    </location>
</feature>
<reference evidence="2 3" key="1">
    <citation type="submission" date="2020-02" db="EMBL/GenBank/DDBJ databases">
        <title>Comparative genomics of sulfur disproportionating microorganisms.</title>
        <authorList>
            <person name="Ward L.M."/>
            <person name="Bertran E."/>
            <person name="Johnston D.T."/>
        </authorList>
    </citation>
    <scope>NUCLEOTIDE SEQUENCE [LARGE SCALE GENOMIC DNA]</scope>
    <source>
        <strain evidence="2 3">DSM 3696</strain>
    </source>
</reference>
<dbReference type="AlphaFoldDB" id="A0A7K3NNM7"/>
<evidence type="ECO:0000313" key="3">
    <source>
        <dbReference type="Proteomes" id="UP000469724"/>
    </source>
</evidence>
<proteinExistence type="predicted"/>
<feature type="signal peptide" evidence="1">
    <location>
        <begin position="1"/>
        <end position="27"/>
    </location>
</feature>
<evidence type="ECO:0000256" key="1">
    <source>
        <dbReference type="SAM" id="SignalP"/>
    </source>
</evidence>
<organism evidence="2 3">
    <name type="scientific">Desulfolutivibrio sulfodismutans</name>
    <dbReference type="NCBI Taxonomy" id="63561"/>
    <lineage>
        <taxon>Bacteria</taxon>
        <taxon>Pseudomonadati</taxon>
        <taxon>Thermodesulfobacteriota</taxon>
        <taxon>Desulfovibrionia</taxon>
        <taxon>Desulfovibrionales</taxon>
        <taxon>Desulfovibrionaceae</taxon>
        <taxon>Desulfolutivibrio</taxon>
    </lineage>
</organism>
<dbReference type="PROSITE" id="PS51257">
    <property type="entry name" value="PROKAR_LIPOPROTEIN"/>
    <property type="match status" value="1"/>
</dbReference>
<dbReference type="InterPro" id="IPR005619">
    <property type="entry name" value="Uncharacterised_YajG"/>
</dbReference>
<protein>
    <recommendedName>
        <fullName evidence="4">Lipoprotein</fullName>
    </recommendedName>
</protein>